<dbReference type="PANTHER" id="PTHR44591:SF19">
    <property type="entry name" value="TWO-COMPONENT RESPONSE REGULATOR-RELATED"/>
    <property type="match status" value="1"/>
</dbReference>
<reference evidence="3" key="1">
    <citation type="journal article" date="2014" name="Front. Microbiol.">
        <title>High frequency of phylogenetically diverse reductive dehalogenase-homologous genes in deep subseafloor sedimentary metagenomes.</title>
        <authorList>
            <person name="Kawai M."/>
            <person name="Futagami T."/>
            <person name="Toyoda A."/>
            <person name="Takaki Y."/>
            <person name="Nishi S."/>
            <person name="Hori S."/>
            <person name="Arai W."/>
            <person name="Tsubouchi T."/>
            <person name="Morono Y."/>
            <person name="Uchiyama I."/>
            <person name="Ito T."/>
            <person name="Fujiyama A."/>
            <person name="Inagaki F."/>
            <person name="Takami H."/>
        </authorList>
    </citation>
    <scope>NUCLEOTIDE SEQUENCE</scope>
    <source>
        <strain evidence="3">Expedition CK06-06</strain>
    </source>
</reference>
<dbReference type="GO" id="GO:0000160">
    <property type="term" value="P:phosphorelay signal transduction system"/>
    <property type="evidence" value="ECO:0007669"/>
    <property type="project" value="InterPro"/>
</dbReference>
<dbReference type="InterPro" id="IPR011006">
    <property type="entry name" value="CheY-like_superfamily"/>
</dbReference>
<dbReference type="Gene3D" id="3.40.50.2300">
    <property type="match status" value="1"/>
</dbReference>
<comment type="caution">
    <text evidence="3">The sequence shown here is derived from an EMBL/GenBank/DDBJ whole genome shotgun (WGS) entry which is preliminary data.</text>
</comment>
<dbReference type="CDD" id="cd17569">
    <property type="entry name" value="REC_HupR-like"/>
    <property type="match status" value="1"/>
</dbReference>
<accession>X0VRD5</accession>
<keyword evidence="1" id="KW-0597">Phosphoprotein</keyword>
<protein>
    <recommendedName>
        <fullName evidence="2">Response regulatory domain-containing protein</fullName>
    </recommendedName>
</protein>
<dbReference type="EMBL" id="BARS01020078">
    <property type="protein sequence ID" value="GAG03116.1"/>
    <property type="molecule type" value="Genomic_DNA"/>
</dbReference>
<evidence type="ECO:0000256" key="1">
    <source>
        <dbReference type="ARBA" id="ARBA00022553"/>
    </source>
</evidence>
<evidence type="ECO:0000313" key="3">
    <source>
        <dbReference type="EMBL" id="GAG03116.1"/>
    </source>
</evidence>
<feature type="domain" description="Response regulatory" evidence="2">
    <location>
        <begin position="5"/>
        <end position="120"/>
    </location>
</feature>
<dbReference type="SMART" id="SM00448">
    <property type="entry name" value="REC"/>
    <property type="match status" value="1"/>
</dbReference>
<dbReference type="PANTHER" id="PTHR44591">
    <property type="entry name" value="STRESS RESPONSE REGULATOR PROTEIN 1"/>
    <property type="match status" value="1"/>
</dbReference>
<evidence type="ECO:0000259" key="2">
    <source>
        <dbReference type="PROSITE" id="PS50110"/>
    </source>
</evidence>
<proteinExistence type="predicted"/>
<dbReference type="AlphaFoldDB" id="X0VRD5"/>
<dbReference type="Pfam" id="PF00072">
    <property type="entry name" value="Response_reg"/>
    <property type="match status" value="1"/>
</dbReference>
<name>X0VRD5_9ZZZZ</name>
<dbReference type="SUPFAM" id="SSF52172">
    <property type="entry name" value="CheY-like"/>
    <property type="match status" value="1"/>
</dbReference>
<feature type="non-terminal residue" evidence="3">
    <location>
        <position position="143"/>
    </location>
</feature>
<dbReference type="InterPro" id="IPR050595">
    <property type="entry name" value="Bact_response_regulator"/>
</dbReference>
<sequence length="143" mass="16893">MEQRTVLFVDDEKNILNALKRVLLDEPYETIFAESAKEALEMLRAEQVHVILSDMRMPGMSGLELLKIVKKEHPYIIRLLFSAYTDIHTLMAAINQGQILRFITKPWGHDEELRTIIRQAIEYYDLHSEYEMLMHFVEQWVEG</sequence>
<organism evidence="3">
    <name type="scientific">marine sediment metagenome</name>
    <dbReference type="NCBI Taxonomy" id="412755"/>
    <lineage>
        <taxon>unclassified sequences</taxon>
        <taxon>metagenomes</taxon>
        <taxon>ecological metagenomes</taxon>
    </lineage>
</organism>
<dbReference type="PROSITE" id="PS50110">
    <property type="entry name" value="RESPONSE_REGULATORY"/>
    <property type="match status" value="1"/>
</dbReference>
<gene>
    <name evidence="3" type="ORF">S01H1_32432</name>
</gene>
<dbReference type="InterPro" id="IPR001789">
    <property type="entry name" value="Sig_transdc_resp-reg_receiver"/>
</dbReference>